<dbReference type="InterPro" id="IPR000618">
    <property type="entry name" value="Insect_cuticle"/>
</dbReference>
<proteinExistence type="predicted"/>
<evidence type="ECO:0008006" key="5">
    <source>
        <dbReference type="Google" id="ProtNLM"/>
    </source>
</evidence>
<name>A0A1V9XAP8_9ACAR</name>
<dbReference type="Pfam" id="PF00379">
    <property type="entry name" value="Chitin_bind_4"/>
    <property type="match status" value="1"/>
</dbReference>
<comment type="caution">
    <text evidence="3">The sequence shown here is derived from an EMBL/GenBank/DDBJ whole genome shotgun (WGS) entry which is preliminary data.</text>
</comment>
<evidence type="ECO:0000256" key="2">
    <source>
        <dbReference type="PROSITE-ProRule" id="PRU00497"/>
    </source>
</evidence>
<dbReference type="STRING" id="418985.A0A1V9XAP8"/>
<dbReference type="InterPro" id="IPR050468">
    <property type="entry name" value="Cuticle_Struct_Prot"/>
</dbReference>
<keyword evidence="4" id="KW-1185">Reference proteome</keyword>
<feature type="non-terminal residue" evidence="3">
    <location>
        <position position="1"/>
    </location>
</feature>
<dbReference type="PROSITE" id="PS51155">
    <property type="entry name" value="CHIT_BIND_RR_2"/>
    <property type="match status" value="1"/>
</dbReference>
<dbReference type="GO" id="GO:0062129">
    <property type="term" value="C:chitin-based extracellular matrix"/>
    <property type="evidence" value="ECO:0007669"/>
    <property type="project" value="TreeGrafter"/>
</dbReference>
<dbReference type="OrthoDB" id="6436078at2759"/>
<dbReference type="EMBL" id="MNPL01016968">
    <property type="protein sequence ID" value="OQR70614.1"/>
    <property type="molecule type" value="Genomic_DNA"/>
</dbReference>
<keyword evidence="1 2" id="KW-0193">Cuticle</keyword>
<dbReference type="PANTHER" id="PTHR10380">
    <property type="entry name" value="CUTICLE PROTEIN"/>
    <property type="match status" value="1"/>
</dbReference>
<evidence type="ECO:0000256" key="1">
    <source>
        <dbReference type="ARBA" id="ARBA00022460"/>
    </source>
</evidence>
<dbReference type="Proteomes" id="UP000192247">
    <property type="component" value="Unassembled WGS sequence"/>
</dbReference>
<dbReference type="PANTHER" id="PTHR10380:SF173">
    <property type="entry name" value="CUTICULAR PROTEIN 47EF, ISOFORM C-RELATED"/>
    <property type="match status" value="1"/>
</dbReference>
<gene>
    <name evidence="3" type="ORF">BIW11_11524</name>
</gene>
<dbReference type="AlphaFoldDB" id="A0A1V9XAP8"/>
<reference evidence="3 4" key="1">
    <citation type="journal article" date="2017" name="Gigascience">
        <title>Draft genome of the honey bee ectoparasitic mite, Tropilaelaps mercedesae, is shaped by the parasitic life history.</title>
        <authorList>
            <person name="Dong X."/>
            <person name="Armstrong S.D."/>
            <person name="Xia D."/>
            <person name="Makepeace B.L."/>
            <person name="Darby A.C."/>
            <person name="Kadowaki T."/>
        </authorList>
    </citation>
    <scope>NUCLEOTIDE SEQUENCE [LARGE SCALE GENOMIC DNA]</scope>
    <source>
        <strain evidence="3">Wuxi-XJTLU</strain>
    </source>
</reference>
<accession>A0A1V9XAP8</accession>
<dbReference type="PRINTS" id="PR00947">
    <property type="entry name" value="CUTICLE"/>
</dbReference>
<organism evidence="3 4">
    <name type="scientific">Tropilaelaps mercedesae</name>
    <dbReference type="NCBI Taxonomy" id="418985"/>
    <lineage>
        <taxon>Eukaryota</taxon>
        <taxon>Metazoa</taxon>
        <taxon>Ecdysozoa</taxon>
        <taxon>Arthropoda</taxon>
        <taxon>Chelicerata</taxon>
        <taxon>Arachnida</taxon>
        <taxon>Acari</taxon>
        <taxon>Parasitiformes</taxon>
        <taxon>Mesostigmata</taxon>
        <taxon>Gamasina</taxon>
        <taxon>Dermanyssoidea</taxon>
        <taxon>Laelapidae</taxon>
        <taxon>Tropilaelaps</taxon>
    </lineage>
</organism>
<protein>
    <recommendedName>
        <fullName evidence="5">Cuticle protein 10.9-like</fullName>
    </recommendedName>
</protein>
<evidence type="ECO:0000313" key="3">
    <source>
        <dbReference type="EMBL" id="OQR70614.1"/>
    </source>
</evidence>
<dbReference type="GO" id="GO:0008010">
    <property type="term" value="F:structural constituent of chitin-based larval cuticle"/>
    <property type="evidence" value="ECO:0007669"/>
    <property type="project" value="TreeGrafter"/>
</dbReference>
<dbReference type="InParanoid" id="A0A1V9XAP8"/>
<sequence length="142" mass="15990">AECNCKKTGYGIESKIPAGVRTEFQFQDTDTSEYSFGYDTGPENPSGHFRLEERMEDGSVRGRYGYTDPNGLLKIVEYFADDSGFHILNVKTQSPKAKQESKVIDHPEPFGPFLGVLPPFLQRYKSDLPSDNNKLDFAVNEI</sequence>
<evidence type="ECO:0000313" key="4">
    <source>
        <dbReference type="Proteomes" id="UP000192247"/>
    </source>
</evidence>